<organism evidence="1 2">
    <name type="scientific">Marmota monax</name>
    <name type="common">Woodchuck</name>
    <dbReference type="NCBI Taxonomy" id="9995"/>
    <lineage>
        <taxon>Eukaryota</taxon>
        <taxon>Metazoa</taxon>
        <taxon>Chordata</taxon>
        <taxon>Craniata</taxon>
        <taxon>Vertebrata</taxon>
        <taxon>Euteleostomi</taxon>
        <taxon>Mammalia</taxon>
        <taxon>Eutheria</taxon>
        <taxon>Euarchontoglires</taxon>
        <taxon>Glires</taxon>
        <taxon>Rodentia</taxon>
        <taxon>Sciuromorpha</taxon>
        <taxon>Sciuridae</taxon>
        <taxon>Xerinae</taxon>
        <taxon>Marmotini</taxon>
        <taxon>Marmota</taxon>
    </lineage>
</organism>
<protein>
    <submittedName>
        <fullName evidence="1">Uncharacterized protein</fullName>
    </submittedName>
</protein>
<name>A0A5E4BPL1_MARMO</name>
<accession>A0A5E4BPL1</accession>
<evidence type="ECO:0000313" key="2">
    <source>
        <dbReference type="Proteomes" id="UP000335636"/>
    </source>
</evidence>
<proteinExistence type="predicted"/>
<reference evidence="1" key="1">
    <citation type="submission" date="2019-04" db="EMBL/GenBank/DDBJ databases">
        <authorList>
            <person name="Alioto T."/>
            <person name="Alioto T."/>
        </authorList>
    </citation>
    <scope>NUCLEOTIDE SEQUENCE [LARGE SCALE GENOMIC DNA]</scope>
</reference>
<dbReference type="EMBL" id="CABDUW010000531">
    <property type="protein sequence ID" value="VTJ70921.1"/>
    <property type="molecule type" value="Genomic_DNA"/>
</dbReference>
<sequence length="105" mass="12421">MKWHTLMMPNQVDLQAVVYLMQETEWLRSHLTAMAMETYGMFPRPQVDLQAVVYLMQETEWLRSHLTAMAMETYGMFPRPQVCNSWGGKNWYPGVRNQPQEQPII</sequence>
<dbReference type="AlphaFoldDB" id="A0A5E4BPL1"/>
<keyword evidence="2" id="KW-1185">Reference proteome</keyword>
<dbReference type="Proteomes" id="UP000335636">
    <property type="component" value="Unassembled WGS sequence"/>
</dbReference>
<comment type="caution">
    <text evidence="1">The sequence shown here is derived from an EMBL/GenBank/DDBJ whole genome shotgun (WGS) entry which is preliminary data.</text>
</comment>
<gene>
    <name evidence="1" type="ORF">MONAX_5E042745</name>
</gene>
<evidence type="ECO:0000313" key="1">
    <source>
        <dbReference type="EMBL" id="VTJ70921.1"/>
    </source>
</evidence>